<gene>
    <name evidence="5" type="ORF">J2Z34_000687</name>
</gene>
<keyword evidence="1" id="KW-0805">Transcription regulation</keyword>
<dbReference type="SMART" id="SM00419">
    <property type="entry name" value="HTH_CRP"/>
    <property type="match status" value="1"/>
</dbReference>
<dbReference type="Proteomes" id="UP001519271">
    <property type="component" value="Unassembled WGS sequence"/>
</dbReference>
<evidence type="ECO:0000313" key="5">
    <source>
        <dbReference type="EMBL" id="MBP1918215.1"/>
    </source>
</evidence>
<keyword evidence="2" id="KW-0238">DNA-binding</keyword>
<name>A0ABS4G1J4_9CLOT</name>
<dbReference type="InterPro" id="IPR000595">
    <property type="entry name" value="cNMP-bd_dom"/>
</dbReference>
<dbReference type="Gene3D" id="2.60.120.10">
    <property type="entry name" value="Jelly Rolls"/>
    <property type="match status" value="1"/>
</dbReference>
<comment type="caution">
    <text evidence="5">The sequence shown here is derived from an EMBL/GenBank/DDBJ whole genome shotgun (WGS) entry which is preliminary data.</text>
</comment>
<evidence type="ECO:0000313" key="6">
    <source>
        <dbReference type="Proteomes" id="UP001519271"/>
    </source>
</evidence>
<dbReference type="Pfam" id="PF13545">
    <property type="entry name" value="HTH_Crp_2"/>
    <property type="match status" value="1"/>
</dbReference>
<organism evidence="5 6">
    <name type="scientific">Youngiibacter multivorans</name>
    <dbReference type="NCBI Taxonomy" id="937251"/>
    <lineage>
        <taxon>Bacteria</taxon>
        <taxon>Bacillati</taxon>
        <taxon>Bacillota</taxon>
        <taxon>Clostridia</taxon>
        <taxon>Eubacteriales</taxon>
        <taxon>Clostridiaceae</taxon>
        <taxon>Youngiibacter</taxon>
    </lineage>
</organism>
<dbReference type="InterPro" id="IPR014710">
    <property type="entry name" value="RmlC-like_jellyroll"/>
</dbReference>
<dbReference type="CDD" id="cd00038">
    <property type="entry name" value="CAP_ED"/>
    <property type="match status" value="1"/>
</dbReference>
<sequence length="240" mass="27058">MTNEEKLAKLLESVMSKATPVNPDNAFMNSIANENIHFARFEKGAYLTYMGSPVERLMVLIEGQVSVFKYSPGGVSIRSGISEAPQIYGLYEALNGTREHGVTLQAETSAYCAVIPPSFFLQAIRNNHKIALAALSFLARFTDRMLDRNDQLTLNTPSENLMIFLFEKSSGKPLPLIIEANKTEIAELLNISNRTLYRLLEQFEEEGLIKRSHGKIVVSSLSFKRIAEKYEYYRIEHGMP</sequence>
<dbReference type="EMBL" id="JAGGKC010000004">
    <property type="protein sequence ID" value="MBP1918215.1"/>
    <property type="molecule type" value="Genomic_DNA"/>
</dbReference>
<dbReference type="SUPFAM" id="SSF51206">
    <property type="entry name" value="cAMP-binding domain-like"/>
    <property type="match status" value="1"/>
</dbReference>
<dbReference type="RefSeq" id="WP_209458458.1">
    <property type="nucleotide sequence ID" value="NZ_JAGGKC010000004.1"/>
</dbReference>
<evidence type="ECO:0000259" key="4">
    <source>
        <dbReference type="PROSITE" id="PS50042"/>
    </source>
</evidence>
<protein>
    <submittedName>
        <fullName evidence="5">CRP-like cAMP-binding protein</fullName>
    </submittedName>
</protein>
<evidence type="ECO:0000256" key="1">
    <source>
        <dbReference type="ARBA" id="ARBA00023015"/>
    </source>
</evidence>
<feature type="domain" description="Cyclic nucleotide-binding" evidence="4">
    <location>
        <begin position="41"/>
        <end position="124"/>
    </location>
</feature>
<evidence type="ECO:0000256" key="3">
    <source>
        <dbReference type="ARBA" id="ARBA00023163"/>
    </source>
</evidence>
<accession>A0ABS4G1J4</accession>
<keyword evidence="6" id="KW-1185">Reference proteome</keyword>
<dbReference type="InterPro" id="IPR018490">
    <property type="entry name" value="cNMP-bd_dom_sf"/>
</dbReference>
<evidence type="ECO:0000256" key="2">
    <source>
        <dbReference type="ARBA" id="ARBA00023125"/>
    </source>
</evidence>
<reference evidence="5 6" key="1">
    <citation type="submission" date="2021-03" db="EMBL/GenBank/DDBJ databases">
        <title>Genomic Encyclopedia of Type Strains, Phase IV (KMG-IV): sequencing the most valuable type-strain genomes for metagenomic binning, comparative biology and taxonomic classification.</title>
        <authorList>
            <person name="Goeker M."/>
        </authorList>
    </citation>
    <scope>NUCLEOTIDE SEQUENCE [LARGE SCALE GENOMIC DNA]</scope>
    <source>
        <strain evidence="5 6">DSM 6139</strain>
    </source>
</reference>
<dbReference type="InterPro" id="IPR012318">
    <property type="entry name" value="HTH_CRP"/>
</dbReference>
<dbReference type="InterPro" id="IPR036390">
    <property type="entry name" value="WH_DNA-bd_sf"/>
</dbReference>
<dbReference type="SUPFAM" id="SSF46785">
    <property type="entry name" value="Winged helix' DNA-binding domain"/>
    <property type="match status" value="1"/>
</dbReference>
<dbReference type="Pfam" id="PF00027">
    <property type="entry name" value="cNMP_binding"/>
    <property type="match status" value="1"/>
</dbReference>
<keyword evidence="3" id="KW-0804">Transcription</keyword>
<dbReference type="PROSITE" id="PS50042">
    <property type="entry name" value="CNMP_BINDING_3"/>
    <property type="match status" value="1"/>
</dbReference>
<proteinExistence type="predicted"/>